<dbReference type="Gene3D" id="1.10.287.110">
    <property type="entry name" value="DnaJ domain"/>
    <property type="match status" value="1"/>
</dbReference>
<feature type="domain" description="J" evidence="5">
    <location>
        <begin position="17"/>
        <end position="85"/>
    </location>
</feature>
<keyword evidence="3" id="KW-0143">Chaperone</keyword>
<evidence type="ECO:0000256" key="1">
    <source>
        <dbReference type="ARBA" id="ARBA00004370"/>
    </source>
</evidence>
<dbReference type="GO" id="GO:0005739">
    <property type="term" value="C:mitochondrion"/>
    <property type="evidence" value="ECO:0007669"/>
    <property type="project" value="GOC"/>
</dbReference>
<sequence length="588" mass="66990">MNNENSVDPNRNVDEDDLYTFLNLSRDATPEQIQHAYRYFSRIYHPDKHVDPARKKEAEVLFQKIKHAYEILIDDVQRAIYDNYGLKSLEEMKLEDQWAVVQRTKTPQEIREEYERIVREQKQRELYIKTQPRGLVKVRVNATDLFDNYPYDVENDVEMYDNKILGRWGNIEVSGMSFYQYIETPLTTRNIMSLSGELSTTNGTGSGVLSLSIRRLLSNRGHIAFTVDVGNGPVYSLNGSKTFAKYYFCNYGVGLHLNPDGIEGNLNSSVGLKLDDHLTGLLVFNGERGLSSLSTILQYRTEKLSLSFGVQLGIVDTNLNLNYSRSFIDDSLWLRFSARFGTLGARLSYGAQKQVTDHSTIGATVTVGVPHGVSLSLKLTVAEQTYLLPIQMCEDIMPAPVFYSSILPVIGWIALKKFIVDPMLRSQAEKDKEKQCRLRKKQMEQKQKEAEAAVNLMRAQFERIRLEEESRRGLVIVEAKYGRIVSSGDNRTSDGLDQSEVIDVTVPIQCLVKDSKLILHEPSKSQLPGFYDPCVGEDKQLWVQYLFHNNTHEVTVKDSETLRIPKTCNYIPGKSCDLLTWNLGYPCN</sequence>
<feature type="coiled-coil region" evidence="4">
    <location>
        <begin position="433"/>
        <end position="460"/>
    </location>
</feature>
<evidence type="ECO:0000256" key="4">
    <source>
        <dbReference type="SAM" id="Coils"/>
    </source>
</evidence>
<dbReference type="CDD" id="cd06257">
    <property type="entry name" value="DnaJ"/>
    <property type="match status" value="1"/>
</dbReference>
<dbReference type="GO" id="GO:0016020">
    <property type="term" value="C:membrane"/>
    <property type="evidence" value="ECO:0007669"/>
    <property type="project" value="UniProtKB-SubCell"/>
</dbReference>
<keyword evidence="4" id="KW-0175">Coiled coil</keyword>
<keyword evidence="7" id="KW-1185">Reference proteome</keyword>
<name>A0AAV7XJI5_9NEOP</name>
<dbReference type="PANTHER" id="PTHR44157">
    <property type="entry name" value="DNAJ HOMOLOG SUBFAMILY C MEMBER 11"/>
    <property type="match status" value="1"/>
</dbReference>
<protein>
    <recommendedName>
        <fullName evidence="5">J domain-containing protein</fullName>
    </recommendedName>
</protein>
<evidence type="ECO:0000313" key="7">
    <source>
        <dbReference type="Proteomes" id="UP001075354"/>
    </source>
</evidence>
<dbReference type="InterPro" id="IPR055225">
    <property type="entry name" value="DNAJC11-like_beta-barrel"/>
</dbReference>
<dbReference type="Pfam" id="PF00226">
    <property type="entry name" value="DnaJ"/>
    <property type="match status" value="1"/>
</dbReference>
<dbReference type="SMART" id="SM00271">
    <property type="entry name" value="DnaJ"/>
    <property type="match status" value="1"/>
</dbReference>
<dbReference type="GO" id="GO:0042407">
    <property type="term" value="P:cristae formation"/>
    <property type="evidence" value="ECO:0007669"/>
    <property type="project" value="TreeGrafter"/>
</dbReference>
<dbReference type="InterPro" id="IPR036869">
    <property type="entry name" value="J_dom_sf"/>
</dbReference>
<dbReference type="AlphaFoldDB" id="A0AAV7XJI5"/>
<dbReference type="InterPro" id="IPR024586">
    <property type="entry name" value="DnaJ-like_C11_C"/>
</dbReference>
<dbReference type="EMBL" id="JAPTSV010000008">
    <property type="protein sequence ID" value="KAJ1524774.1"/>
    <property type="molecule type" value="Genomic_DNA"/>
</dbReference>
<comment type="subcellular location">
    <subcellularLocation>
        <location evidence="1">Membrane</location>
    </subcellularLocation>
</comment>
<dbReference type="InterPro" id="IPR001623">
    <property type="entry name" value="DnaJ_domain"/>
</dbReference>
<dbReference type="SUPFAM" id="SSF46565">
    <property type="entry name" value="Chaperone J-domain"/>
    <property type="match status" value="1"/>
</dbReference>
<proteinExistence type="predicted"/>
<evidence type="ECO:0000313" key="6">
    <source>
        <dbReference type="EMBL" id="KAJ1524774.1"/>
    </source>
</evidence>
<evidence type="ECO:0000256" key="2">
    <source>
        <dbReference type="ARBA" id="ARBA00023136"/>
    </source>
</evidence>
<dbReference type="PANTHER" id="PTHR44157:SF1">
    <property type="entry name" value="DNAJ HOMOLOG SUBFAMILY C MEMBER 11"/>
    <property type="match status" value="1"/>
</dbReference>
<reference evidence="6" key="1">
    <citation type="submission" date="2022-12" db="EMBL/GenBank/DDBJ databases">
        <title>Chromosome-level genome assembly of the bean flower thrips Megalurothrips usitatus.</title>
        <authorList>
            <person name="Ma L."/>
            <person name="Liu Q."/>
            <person name="Li H."/>
            <person name="Cai W."/>
        </authorList>
    </citation>
    <scope>NUCLEOTIDE SEQUENCE</scope>
    <source>
        <strain evidence="6">Cailab_2022a</strain>
    </source>
</reference>
<dbReference type="Pfam" id="PF22774">
    <property type="entry name" value="DNAJC11_beta-barrel"/>
    <property type="match status" value="1"/>
</dbReference>
<dbReference type="InterPro" id="IPR052243">
    <property type="entry name" value="Mito_inner_membrane_organizer"/>
</dbReference>
<evidence type="ECO:0000256" key="3">
    <source>
        <dbReference type="ARBA" id="ARBA00023186"/>
    </source>
</evidence>
<accession>A0AAV7XJI5</accession>
<keyword evidence="2" id="KW-0472">Membrane</keyword>
<dbReference type="Proteomes" id="UP001075354">
    <property type="component" value="Chromosome 8"/>
</dbReference>
<dbReference type="PROSITE" id="PS00636">
    <property type="entry name" value="DNAJ_1"/>
    <property type="match status" value="1"/>
</dbReference>
<gene>
    <name evidence="6" type="ORF">ONE63_009650</name>
</gene>
<organism evidence="6 7">
    <name type="scientific">Megalurothrips usitatus</name>
    <name type="common">bean blossom thrips</name>
    <dbReference type="NCBI Taxonomy" id="439358"/>
    <lineage>
        <taxon>Eukaryota</taxon>
        <taxon>Metazoa</taxon>
        <taxon>Ecdysozoa</taxon>
        <taxon>Arthropoda</taxon>
        <taxon>Hexapoda</taxon>
        <taxon>Insecta</taxon>
        <taxon>Pterygota</taxon>
        <taxon>Neoptera</taxon>
        <taxon>Paraneoptera</taxon>
        <taxon>Thysanoptera</taxon>
        <taxon>Terebrantia</taxon>
        <taxon>Thripoidea</taxon>
        <taxon>Thripidae</taxon>
        <taxon>Megalurothrips</taxon>
    </lineage>
</organism>
<comment type="caution">
    <text evidence="6">The sequence shown here is derived from an EMBL/GenBank/DDBJ whole genome shotgun (WGS) entry which is preliminary data.</text>
</comment>
<dbReference type="PRINTS" id="PR00625">
    <property type="entry name" value="JDOMAIN"/>
</dbReference>
<dbReference type="InterPro" id="IPR018253">
    <property type="entry name" value="DnaJ_domain_CS"/>
</dbReference>
<dbReference type="Pfam" id="PF11875">
    <property type="entry name" value="DnaJ-like_C11_C"/>
    <property type="match status" value="1"/>
</dbReference>
<dbReference type="PROSITE" id="PS50076">
    <property type="entry name" value="DNAJ_2"/>
    <property type="match status" value="1"/>
</dbReference>
<evidence type="ECO:0000259" key="5">
    <source>
        <dbReference type="PROSITE" id="PS50076"/>
    </source>
</evidence>